<feature type="domain" description="Myosin motor" evidence="11">
    <location>
        <begin position="78"/>
        <end position="731"/>
    </location>
</feature>
<dbReference type="Pfam" id="PF00063">
    <property type="entry name" value="Myosin_head"/>
    <property type="match status" value="2"/>
</dbReference>
<dbReference type="Gene3D" id="2.30.30.360">
    <property type="entry name" value="Myosin S1 fragment, N-terminal"/>
    <property type="match status" value="1"/>
</dbReference>
<evidence type="ECO:0000259" key="11">
    <source>
        <dbReference type="PROSITE" id="PS51456"/>
    </source>
</evidence>
<dbReference type="InterPro" id="IPR008989">
    <property type="entry name" value="Myosin_S1_N"/>
</dbReference>
<accession>A0A9P6G376</accession>
<dbReference type="InterPro" id="IPR002928">
    <property type="entry name" value="Myosin_tail"/>
</dbReference>
<dbReference type="FunFam" id="3.40.850.10:FF:000101">
    <property type="entry name" value="Slow myosin heavy chain 2"/>
    <property type="match status" value="1"/>
</dbReference>
<dbReference type="InterPro" id="IPR004009">
    <property type="entry name" value="SH3_Myosin"/>
</dbReference>
<feature type="coiled-coil region" evidence="10">
    <location>
        <begin position="1410"/>
        <end position="1765"/>
    </location>
</feature>
<dbReference type="PROSITE" id="PS51844">
    <property type="entry name" value="SH3_LIKE"/>
    <property type="match status" value="1"/>
</dbReference>
<feature type="region of interest" description="Actin-binding" evidence="9">
    <location>
        <begin position="608"/>
        <end position="630"/>
    </location>
</feature>
<keyword evidence="7 9" id="KW-0009">Actin-binding</keyword>
<dbReference type="GO" id="GO:0007015">
    <property type="term" value="P:actin filament organization"/>
    <property type="evidence" value="ECO:0007669"/>
    <property type="project" value="TreeGrafter"/>
</dbReference>
<feature type="domain" description="Myosin N-terminal SH3-like" evidence="12">
    <location>
        <begin position="25"/>
        <end position="74"/>
    </location>
</feature>
<dbReference type="PROSITE" id="PS50096">
    <property type="entry name" value="IQ"/>
    <property type="match status" value="1"/>
</dbReference>
<dbReference type="SMART" id="SM00242">
    <property type="entry name" value="MYSc"/>
    <property type="match status" value="1"/>
</dbReference>
<dbReference type="GO" id="GO:0051015">
    <property type="term" value="F:actin filament binding"/>
    <property type="evidence" value="ECO:0007669"/>
    <property type="project" value="InterPro"/>
</dbReference>
<evidence type="ECO:0000256" key="4">
    <source>
        <dbReference type="ARBA" id="ARBA00023054"/>
    </source>
</evidence>
<dbReference type="Gene3D" id="1.20.5.4820">
    <property type="match status" value="1"/>
</dbReference>
<keyword evidence="14" id="KW-1185">Reference proteome</keyword>
<dbReference type="GO" id="GO:1902404">
    <property type="term" value="P:mitotic actomyosin contractile ring contraction"/>
    <property type="evidence" value="ECO:0007669"/>
    <property type="project" value="UniProtKB-ARBA"/>
</dbReference>
<sequence>MEDLAQRSKEYRGVVVDAVAQAAFNEKKWVWVEDKEEGFLAAWVSKEEGEQIQVHLNNGLVKTVHINQTGKMNPPKFDKVEDMAELTYLNEASVIHNMRLRYHSNLIYTYSGLFLVAVNPYRRLSIYTDEVVLSYRNKRRHEMSPHIFAVADSAYHDMLQDRDNQSVLITGESGAGKTENTKKVIQYLASIASDKANGGSLKMGRLEQQILQANPILESFGNAQTIRNNNSSRFTPRERNYHIFYQLLAGATPDIKKQLLLTGGLNDYGYIKNSNHVITGVNDSEEYKLLLDSMNVMGFTLQEQLNLFKIIAAILHLGNISISTDRQDQAQLKDTSVAEKVCHVLGIPMAEFVKGLLRPKVKAGREWVVQARTGQQVLYSIEALSKALYERMFDSIVGRINQAIDTPGKKASSFIGVLDIAGFEIFEVNSFEQLCINYTNEKLQQFFNHHMFILEQEEYQRENIEWQYVDFGQDLQPTIQLIEDSNPIGILSCLDEECVVPKGTDKSFLAKLSSLWAGKSDKFESPRFQEGFILHHYAGKVEYRVSGWLDKNKDPLNENITRLLANSSEKYVASLFVDYLTEEDDFSVRNRVKKGAFRTVAQRHKEQLRSLMDHLHETRPHFVRCILPNEEKRAGKIHVSLVLDQLRCNGVLEGIRICRAGFPNRILFAEFRQRYEILSPPGLIPEGYMDGRVAAITLLEALQLDKSQYRVGTSKVFFRSGVLAQLEDSRDQSLSQFFTKAQSICRGYLARKLLRQKLNRAKAIKIIQHNARVYVQLREWSWWKMYIQIKPLLNVSRVAQELRENQERVRVLAEKQEQEAAARLKLEESSRLHEAERAKLQEMLETERNLSIDNEQILIRTQSRAAELEDRVKEIEAELTRVESQLEELSLSKARAVRVSDEFEEKSKGQSELITRLEQEKSAKESELREAQAALSSESILARRLENENQALEARVEELVKEIDDKDLELERTRLRLKSTTEELEQKIATVENERLVIKNKHVSSESELKQAKERALDLAKTCTTQESQIQEKSNKVSSLETALEQERTAGEKTRRDLMAKLQLSEQTLETERYELSKLEKVRAKLEEQLEETTTTLEAKGDEETRQSELQRLRETEMDRLKEEIGGLQSELEDGRKRNVIQGEQHRLEIEELVQENTEMLMTKNSFEKQLEEVQAHVSRHIQLVDGLQKKLKQTTNELQVSRNREMELEQALDQERLTKESYLRQLGTANTRNDDTSDRLARLERERTSFQKQLDMLREELEEETQRRQQTEARRRELEIENEDVRRQLAEDELLKAEFQKKTSAQAAELGDFKFKYENEIKERNTDLEETNRRLEKGLQELQSRYDEVNLSIGTSEKTRARLTTEVEDLRHELEREHASTKVAEKAVKSIEIQFTQAKEQAQVERHHRELAESTARKLQTNLDNLNLNLESQNQQLSSLIRSKTDLEKELGTLINEHSGGGKSSLETEKMKRKFEQQVQELEGRLEEEKGLRYAAEELKRRFEEQLVESRRAIMSDMEAKEKQQEETKNILLAEIDELGQQVTENMATINELTKTNKKLKEQFDEASLSRESSTKTKTDMERIKKKLETSLREYQARLESEERLRKNFEELSGRTERKANVLQTEFEILQDEKENFERVNRQLTQEIETIRHELENDESKVSLSEKLKRLEQENQQLLEKIEDLDSKELVTARAGNANDLEYLTAKVRADMQGQLQNLEESRKAAVASQRLVQLELEDKAGELSNLERQRRSLQSTLDDIKTQLEAE</sequence>
<dbReference type="GO" id="GO:0005524">
    <property type="term" value="F:ATP binding"/>
    <property type="evidence" value="ECO:0007669"/>
    <property type="project" value="UniProtKB-UniRule"/>
</dbReference>
<dbReference type="GO" id="GO:1903475">
    <property type="term" value="P:mitotic actomyosin contractile ring assembly"/>
    <property type="evidence" value="ECO:0007669"/>
    <property type="project" value="UniProtKB-ARBA"/>
</dbReference>
<dbReference type="Pfam" id="PF02736">
    <property type="entry name" value="Myosin_N"/>
    <property type="match status" value="1"/>
</dbReference>
<dbReference type="GO" id="GO:0120104">
    <property type="term" value="C:mitotic actomyosin contractile ring, proximal layer"/>
    <property type="evidence" value="ECO:0007669"/>
    <property type="project" value="UniProtKB-ARBA"/>
</dbReference>
<organism evidence="13 14">
    <name type="scientific">Lunasporangiospora selenospora</name>
    <dbReference type="NCBI Taxonomy" id="979761"/>
    <lineage>
        <taxon>Eukaryota</taxon>
        <taxon>Fungi</taxon>
        <taxon>Fungi incertae sedis</taxon>
        <taxon>Mucoromycota</taxon>
        <taxon>Mortierellomycotina</taxon>
        <taxon>Mortierellomycetes</taxon>
        <taxon>Mortierellales</taxon>
        <taxon>Mortierellaceae</taxon>
        <taxon>Lunasporangiospora</taxon>
    </lineage>
</organism>
<evidence type="ECO:0000256" key="1">
    <source>
        <dbReference type="ARBA" id="ARBA00008314"/>
    </source>
</evidence>
<dbReference type="Gene3D" id="1.20.58.530">
    <property type="match status" value="1"/>
</dbReference>
<evidence type="ECO:0000256" key="3">
    <source>
        <dbReference type="ARBA" id="ARBA00022840"/>
    </source>
</evidence>
<evidence type="ECO:0000256" key="5">
    <source>
        <dbReference type="ARBA" id="ARBA00023123"/>
    </source>
</evidence>
<evidence type="ECO:0000256" key="6">
    <source>
        <dbReference type="ARBA" id="ARBA00023175"/>
    </source>
</evidence>
<keyword evidence="4 10" id="KW-0175">Coiled coil</keyword>
<comment type="similarity">
    <text evidence="1 9">Belongs to the TRAFAC class myosin-kinesin ATPase superfamily. Myosin family.</text>
</comment>
<dbReference type="InterPro" id="IPR036961">
    <property type="entry name" value="Kinesin_motor_dom_sf"/>
</dbReference>
<dbReference type="Gene3D" id="1.20.120.720">
    <property type="entry name" value="Myosin VI head, motor domain, U50 subdomain"/>
    <property type="match status" value="1"/>
</dbReference>
<dbReference type="FunFam" id="1.20.58.530:FF:000001">
    <property type="entry name" value="Myosin heavy chain"/>
    <property type="match status" value="1"/>
</dbReference>
<dbReference type="SUPFAM" id="SSF90257">
    <property type="entry name" value="Myosin rod fragments"/>
    <property type="match status" value="2"/>
</dbReference>
<feature type="binding site" evidence="9">
    <location>
        <begin position="171"/>
        <end position="178"/>
    </location>
    <ligand>
        <name>ATP</name>
        <dbReference type="ChEBI" id="CHEBI:30616"/>
    </ligand>
</feature>
<comment type="subunit">
    <text evidence="8">Binds to cdc4 and rlc1.</text>
</comment>
<dbReference type="SUPFAM" id="SSF52540">
    <property type="entry name" value="P-loop containing nucleoside triphosphate hydrolases"/>
    <property type="match status" value="1"/>
</dbReference>
<dbReference type="InterPro" id="IPR001609">
    <property type="entry name" value="Myosin_head_motor_dom-like"/>
</dbReference>
<keyword evidence="5 9" id="KW-0518">Myosin</keyword>
<dbReference type="PANTHER" id="PTHR13140">
    <property type="entry name" value="MYOSIN"/>
    <property type="match status" value="1"/>
</dbReference>
<dbReference type="OrthoDB" id="6108017at2759"/>
<evidence type="ECO:0000256" key="8">
    <source>
        <dbReference type="ARBA" id="ARBA00064372"/>
    </source>
</evidence>
<dbReference type="CDD" id="cd01377">
    <property type="entry name" value="MYSc_class_II"/>
    <property type="match status" value="1"/>
</dbReference>
<evidence type="ECO:0000256" key="2">
    <source>
        <dbReference type="ARBA" id="ARBA00022741"/>
    </source>
</evidence>
<dbReference type="InterPro" id="IPR027417">
    <property type="entry name" value="P-loop_NTPase"/>
</dbReference>
<dbReference type="PROSITE" id="PS51456">
    <property type="entry name" value="MYOSIN_MOTOR"/>
    <property type="match status" value="1"/>
</dbReference>
<proteinExistence type="inferred from homology"/>
<evidence type="ECO:0000256" key="10">
    <source>
        <dbReference type="SAM" id="Coils"/>
    </source>
</evidence>
<dbReference type="GO" id="GO:0000146">
    <property type="term" value="F:microfilament motor activity"/>
    <property type="evidence" value="ECO:0007669"/>
    <property type="project" value="TreeGrafter"/>
</dbReference>
<keyword evidence="2 9" id="KW-0547">Nucleotide-binding</keyword>
<dbReference type="Gene3D" id="3.40.850.10">
    <property type="entry name" value="Kinesin motor domain"/>
    <property type="match status" value="2"/>
</dbReference>
<dbReference type="GO" id="GO:0016459">
    <property type="term" value="C:myosin complex"/>
    <property type="evidence" value="ECO:0007669"/>
    <property type="project" value="UniProtKB-KW"/>
</dbReference>
<evidence type="ECO:0000313" key="14">
    <source>
        <dbReference type="Proteomes" id="UP000780801"/>
    </source>
</evidence>
<dbReference type="FunFam" id="1.20.5.4820:FF:000002">
    <property type="entry name" value="Myosin heavy chain 10"/>
    <property type="match status" value="1"/>
</dbReference>
<dbReference type="EMBL" id="JAABOA010000035">
    <property type="protein sequence ID" value="KAF9586408.1"/>
    <property type="molecule type" value="Genomic_DNA"/>
</dbReference>
<evidence type="ECO:0000259" key="12">
    <source>
        <dbReference type="PROSITE" id="PS51844"/>
    </source>
</evidence>
<dbReference type="GO" id="GO:0016020">
    <property type="term" value="C:membrane"/>
    <property type="evidence" value="ECO:0007669"/>
    <property type="project" value="TreeGrafter"/>
</dbReference>
<reference evidence="13" key="1">
    <citation type="journal article" date="2020" name="Fungal Divers.">
        <title>Resolving the Mortierellaceae phylogeny through synthesis of multi-gene phylogenetics and phylogenomics.</title>
        <authorList>
            <person name="Vandepol N."/>
            <person name="Liber J."/>
            <person name="Desiro A."/>
            <person name="Na H."/>
            <person name="Kennedy M."/>
            <person name="Barry K."/>
            <person name="Grigoriev I.V."/>
            <person name="Miller A.N."/>
            <person name="O'Donnell K."/>
            <person name="Stajich J.E."/>
            <person name="Bonito G."/>
        </authorList>
    </citation>
    <scope>NUCLEOTIDE SEQUENCE</scope>
    <source>
        <strain evidence="13">KOD1015</strain>
    </source>
</reference>
<feature type="coiled-coil region" evidence="10">
    <location>
        <begin position="858"/>
        <end position="1001"/>
    </location>
</feature>
<dbReference type="PANTHER" id="PTHR13140:SF857">
    <property type="entry name" value="MYOSIN-11"/>
    <property type="match status" value="1"/>
</dbReference>
<protein>
    <recommendedName>
        <fullName evidence="15">Myosin heavy chain</fullName>
    </recommendedName>
</protein>
<dbReference type="Pfam" id="PF01576">
    <property type="entry name" value="Myosin_tail_1"/>
    <property type="match status" value="1"/>
</dbReference>
<evidence type="ECO:0008006" key="15">
    <source>
        <dbReference type="Google" id="ProtNLM"/>
    </source>
</evidence>
<feature type="coiled-coil region" evidence="10">
    <location>
        <begin position="1030"/>
        <end position="1381"/>
    </location>
</feature>
<evidence type="ECO:0000256" key="7">
    <source>
        <dbReference type="ARBA" id="ARBA00023203"/>
    </source>
</evidence>
<gene>
    <name evidence="13" type="ORF">BGW38_005525</name>
</gene>
<dbReference type="PRINTS" id="PR00193">
    <property type="entry name" value="MYOSINHEAVY"/>
</dbReference>
<comment type="caution">
    <text evidence="13">The sequence shown here is derived from an EMBL/GenBank/DDBJ whole genome shotgun (WGS) entry which is preliminary data.</text>
</comment>
<evidence type="ECO:0000313" key="13">
    <source>
        <dbReference type="EMBL" id="KAF9586408.1"/>
    </source>
</evidence>
<dbReference type="Proteomes" id="UP000780801">
    <property type="component" value="Unassembled WGS sequence"/>
</dbReference>
<name>A0A9P6G376_9FUNG</name>
<keyword evidence="6 9" id="KW-0505">Motor protein</keyword>
<evidence type="ECO:0000256" key="9">
    <source>
        <dbReference type="PROSITE-ProRule" id="PRU00782"/>
    </source>
</evidence>
<dbReference type="Gene3D" id="1.10.10.820">
    <property type="match status" value="1"/>
</dbReference>
<dbReference type="FunFam" id="1.10.10.820:FF:000001">
    <property type="entry name" value="Myosin heavy chain"/>
    <property type="match status" value="1"/>
</dbReference>
<dbReference type="FunFam" id="1.20.120.720:FF:000001">
    <property type="entry name" value="Myosin heavy chain, muscle"/>
    <property type="match status" value="1"/>
</dbReference>
<keyword evidence="3 9" id="KW-0067">ATP-binding</keyword>